<dbReference type="Proteomes" id="UP000231409">
    <property type="component" value="Unassembled WGS sequence"/>
</dbReference>
<dbReference type="RefSeq" id="WP_099615230.1">
    <property type="nucleotide sequence ID" value="NZ_KZ319372.1"/>
</dbReference>
<dbReference type="Gene3D" id="2.20.130.30">
    <property type="entry name" value="Protein of unknown function DUF2782"/>
    <property type="match status" value="1"/>
</dbReference>
<dbReference type="InterPro" id="IPR021357">
    <property type="entry name" value="DUF2782"/>
</dbReference>
<keyword evidence="3" id="KW-1185">Reference proteome</keyword>
<dbReference type="AlphaFoldDB" id="A0A2G1UJT4"/>
<protein>
    <recommendedName>
        <fullName evidence="4">DUF2782 domain-containing protein</fullName>
    </recommendedName>
</protein>
<sequence length="109" mass="12220">MKRFPGLPLLLCVLPLTAAAQQSEPPIVVETPKEPVVISDYQSSPDAPQIIIRPGDNEVFYEYRVNGELVEIKVVPAVGPSYYLVPAEGGWIREDQSQTLIPSWVIFRW</sequence>
<evidence type="ECO:0000256" key="1">
    <source>
        <dbReference type="SAM" id="SignalP"/>
    </source>
</evidence>
<proteinExistence type="predicted"/>
<evidence type="ECO:0000313" key="3">
    <source>
        <dbReference type="Proteomes" id="UP000231409"/>
    </source>
</evidence>
<evidence type="ECO:0000313" key="2">
    <source>
        <dbReference type="EMBL" id="PHQ14727.1"/>
    </source>
</evidence>
<keyword evidence="1" id="KW-0732">Signal</keyword>
<name>A0A2G1UJT4_9GAMM</name>
<dbReference type="EMBL" id="NTFH01000009">
    <property type="protein sequence ID" value="PHQ14727.1"/>
    <property type="molecule type" value="Genomic_DNA"/>
</dbReference>
<feature type="chain" id="PRO_5013894838" description="DUF2782 domain-containing protein" evidence="1">
    <location>
        <begin position="21"/>
        <end position="109"/>
    </location>
</feature>
<evidence type="ECO:0008006" key="4">
    <source>
        <dbReference type="Google" id="ProtNLM"/>
    </source>
</evidence>
<feature type="signal peptide" evidence="1">
    <location>
        <begin position="1"/>
        <end position="20"/>
    </location>
</feature>
<comment type="caution">
    <text evidence="2">The sequence shown here is derived from an EMBL/GenBank/DDBJ whole genome shotgun (WGS) entry which is preliminary data.</text>
</comment>
<accession>A0A2G1UJT4</accession>
<gene>
    <name evidence="2" type="ORF">CLH61_12930</name>
</gene>
<organism evidence="2 3">
    <name type="scientific">Marinobacter profundi</name>
    <dbReference type="NCBI Taxonomy" id="2666256"/>
    <lineage>
        <taxon>Bacteria</taxon>
        <taxon>Pseudomonadati</taxon>
        <taxon>Pseudomonadota</taxon>
        <taxon>Gammaproteobacteria</taxon>
        <taxon>Pseudomonadales</taxon>
        <taxon>Marinobacteraceae</taxon>
        <taxon>Marinobacter</taxon>
    </lineage>
</organism>
<reference evidence="2 3" key="1">
    <citation type="submission" date="2017-09" db="EMBL/GenBank/DDBJ databases">
        <title>The draft genome sequences of Marinobacter sp. PWS21.</title>
        <authorList>
            <person name="Cao J."/>
        </authorList>
    </citation>
    <scope>NUCLEOTIDE SEQUENCE [LARGE SCALE GENOMIC DNA]</scope>
    <source>
        <strain evidence="2 3">PWS21</strain>
    </source>
</reference>
<dbReference type="Pfam" id="PF11191">
    <property type="entry name" value="DUF2782"/>
    <property type="match status" value="1"/>
</dbReference>